<dbReference type="GO" id="GO:0005886">
    <property type="term" value="C:plasma membrane"/>
    <property type="evidence" value="ECO:0007669"/>
    <property type="project" value="TreeGrafter"/>
</dbReference>
<dbReference type="RefSeq" id="WP_091511776.1">
    <property type="nucleotide sequence ID" value="NZ_FOLE01000005.1"/>
</dbReference>
<dbReference type="Pfam" id="PF04657">
    <property type="entry name" value="DMT_YdcZ"/>
    <property type="match status" value="1"/>
</dbReference>
<dbReference type="InterPro" id="IPR006750">
    <property type="entry name" value="YdcZ"/>
</dbReference>
<dbReference type="PANTHER" id="PTHR34821:SF2">
    <property type="entry name" value="INNER MEMBRANE PROTEIN YDCZ"/>
    <property type="match status" value="1"/>
</dbReference>
<keyword evidence="1" id="KW-1133">Transmembrane helix</keyword>
<feature type="transmembrane region" description="Helical" evidence="1">
    <location>
        <begin position="125"/>
        <end position="144"/>
    </location>
</feature>
<dbReference type="EMBL" id="FOLE01000005">
    <property type="protein sequence ID" value="SFC42023.1"/>
    <property type="molecule type" value="Genomic_DNA"/>
</dbReference>
<dbReference type="OrthoDB" id="9097160at2"/>
<accession>A0A1I1J7V8</accession>
<gene>
    <name evidence="2" type="ORF">SAMN05421780_105158</name>
</gene>
<dbReference type="AlphaFoldDB" id="A0A1I1J7V8"/>
<keyword evidence="1" id="KW-0472">Membrane</keyword>
<organism evidence="2 3">
    <name type="scientific">Flexibacter flexilis DSM 6793</name>
    <dbReference type="NCBI Taxonomy" id="927664"/>
    <lineage>
        <taxon>Bacteria</taxon>
        <taxon>Pseudomonadati</taxon>
        <taxon>Bacteroidota</taxon>
        <taxon>Cytophagia</taxon>
        <taxon>Cytophagales</taxon>
        <taxon>Flexibacteraceae</taxon>
        <taxon>Flexibacter</taxon>
    </lineage>
</organism>
<feature type="transmembrane region" description="Helical" evidence="1">
    <location>
        <begin position="68"/>
        <end position="90"/>
    </location>
</feature>
<dbReference type="Proteomes" id="UP000199514">
    <property type="component" value="Unassembled WGS sequence"/>
</dbReference>
<evidence type="ECO:0000313" key="2">
    <source>
        <dbReference type="EMBL" id="SFC42023.1"/>
    </source>
</evidence>
<dbReference type="PANTHER" id="PTHR34821">
    <property type="entry name" value="INNER MEMBRANE PROTEIN YDCZ"/>
    <property type="match status" value="1"/>
</dbReference>
<reference evidence="2 3" key="1">
    <citation type="submission" date="2016-10" db="EMBL/GenBank/DDBJ databases">
        <authorList>
            <person name="de Groot N.N."/>
        </authorList>
    </citation>
    <scope>NUCLEOTIDE SEQUENCE [LARGE SCALE GENOMIC DNA]</scope>
    <source>
        <strain evidence="2 3">DSM 6793</strain>
    </source>
</reference>
<keyword evidence="3" id="KW-1185">Reference proteome</keyword>
<feature type="transmembrane region" description="Helical" evidence="1">
    <location>
        <begin position="37"/>
        <end position="56"/>
    </location>
</feature>
<name>A0A1I1J7V8_9BACT</name>
<proteinExistence type="predicted"/>
<protein>
    <submittedName>
        <fullName evidence="2">Transporter family-2 protein</fullName>
    </submittedName>
</protein>
<feature type="transmembrane region" description="Helical" evidence="1">
    <location>
        <begin position="96"/>
        <end position="113"/>
    </location>
</feature>
<evidence type="ECO:0000313" key="3">
    <source>
        <dbReference type="Proteomes" id="UP000199514"/>
    </source>
</evidence>
<sequence>MERILWIILAFVAGAFLPIQASMNGKMAKAGGSPVHASMISFAVGVCTLILYILFTSQNVSWKGLKEAPSYAWAGGLLGAFYVTVIVLVFPRIGPGLTFGLVVAGQLLLSLLMEHFQIMGTPFQPISLGRILGMLLIIGGVIVMKRF</sequence>
<dbReference type="STRING" id="927664.SAMN05421780_105158"/>
<evidence type="ECO:0000256" key="1">
    <source>
        <dbReference type="SAM" id="Phobius"/>
    </source>
</evidence>
<keyword evidence="1" id="KW-0812">Transmembrane</keyword>